<keyword evidence="3" id="KW-1185">Reference proteome</keyword>
<reference evidence="2" key="1">
    <citation type="submission" date="2023-10" db="EMBL/GenBank/DDBJ databases">
        <title>Genome assembly of Pristionchus species.</title>
        <authorList>
            <person name="Yoshida K."/>
            <person name="Sommer R.J."/>
        </authorList>
    </citation>
    <scope>NUCLEOTIDE SEQUENCE</scope>
    <source>
        <strain evidence="2">RS0144</strain>
    </source>
</reference>
<comment type="caution">
    <text evidence="2">The sequence shown here is derived from an EMBL/GenBank/DDBJ whole genome shotgun (WGS) entry which is preliminary data.</text>
</comment>
<name>A0AAV5UNP0_9BILA</name>
<proteinExistence type="predicted"/>
<dbReference type="Pfam" id="PF00646">
    <property type="entry name" value="F-box"/>
    <property type="match status" value="1"/>
</dbReference>
<evidence type="ECO:0000259" key="1">
    <source>
        <dbReference type="Pfam" id="PF00646"/>
    </source>
</evidence>
<sequence length="282" mass="30927">MSSVQLPSELWDHILYFCDHTSECALSKVCQRLAAIVAAGKALTLEKCRRIGVTLPSDAILALSFMSAKFPLEARLLLAHDPFGGSICLVPSTVRGYDEAITEGRKQAFSSQWRTADEMERGAIELTLDYESIGIPKWIIDGIRPRIVVSAVLQRRDGSCSGSNVSARMGLWRLDGTPKLGNVTSKVIKISLLGIGSFEVGGSMPKKVITVEHAATIHGHPAFGGSDGLRIDFCTRNDVRISDVQLKVELPDEIPILFFDWLVESRKLREFRSLVGASICIE</sequence>
<evidence type="ECO:0000313" key="3">
    <source>
        <dbReference type="Proteomes" id="UP001432027"/>
    </source>
</evidence>
<feature type="non-terminal residue" evidence="2">
    <location>
        <position position="282"/>
    </location>
</feature>
<feature type="domain" description="F-box" evidence="1">
    <location>
        <begin position="5"/>
        <end position="37"/>
    </location>
</feature>
<dbReference type="SUPFAM" id="SSF81383">
    <property type="entry name" value="F-box domain"/>
    <property type="match status" value="1"/>
</dbReference>
<dbReference type="CDD" id="cd09917">
    <property type="entry name" value="F-box_SF"/>
    <property type="match status" value="1"/>
</dbReference>
<dbReference type="Proteomes" id="UP001432027">
    <property type="component" value="Unassembled WGS sequence"/>
</dbReference>
<dbReference type="EMBL" id="BTSX01000006">
    <property type="protein sequence ID" value="GMT07948.1"/>
    <property type="molecule type" value="Genomic_DNA"/>
</dbReference>
<accession>A0AAV5UNP0</accession>
<evidence type="ECO:0000313" key="2">
    <source>
        <dbReference type="EMBL" id="GMT07948.1"/>
    </source>
</evidence>
<dbReference type="AlphaFoldDB" id="A0AAV5UNP0"/>
<dbReference type="InterPro" id="IPR036047">
    <property type="entry name" value="F-box-like_dom_sf"/>
</dbReference>
<organism evidence="2 3">
    <name type="scientific">Pristionchus entomophagus</name>
    <dbReference type="NCBI Taxonomy" id="358040"/>
    <lineage>
        <taxon>Eukaryota</taxon>
        <taxon>Metazoa</taxon>
        <taxon>Ecdysozoa</taxon>
        <taxon>Nematoda</taxon>
        <taxon>Chromadorea</taxon>
        <taxon>Rhabditida</taxon>
        <taxon>Rhabditina</taxon>
        <taxon>Diplogasteromorpha</taxon>
        <taxon>Diplogasteroidea</taxon>
        <taxon>Neodiplogasteridae</taxon>
        <taxon>Pristionchus</taxon>
    </lineage>
</organism>
<dbReference type="InterPro" id="IPR001810">
    <property type="entry name" value="F-box_dom"/>
</dbReference>
<gene>
    <name evidence="2" type="ORF">PENTCL1PPCAC_30122</name>
</gene>
<protein>
    <recommendedName>
        <fullName evidence="1">F-box domain-containing protein</fullName>
    </recommendedName>
</protein>